<reference evidence="1 2" key="1">
    <citation type="submission" date="2016-11" db="EMBL/GenBank/DDBJ databases">
        <authorList>
            <person name="Jaros S."/>
            <person name="Januszkiewicz K."/>
            <person name="Wedrychowicz H."/>
        </authorList>
    </citation>
    <scope>NUCLEOTIDE SEQUENCE [LARGE SCALE GENOMIC DNA]</scope>
    <source>
        <strain evidence="1 2">CGMCC 4.5723</strain>
    </source>
</reference>
<keyword evidence="2" id="KW-1185">Reference proteome</keyword>
<evidence type="ECO:0000313" key="2">
    <source>
        <dbReference type="Proteomes" id="UP000184452"/>
    </source>
</evidence>
<evidence type="ECO:0000313" key="1">
    <source>
        <dbReference type="EMBL" id="SHK75564.1"/>
    </source>
</evidence>
<proteinExistence type="predicted"/>
<dbReference type="AlphaFoldDB" id="A0A1M6V2B9"/>
<name>A0A1M6V2B9_9ACTN</name>
<sequence length="251" mass="26620">MGVAAEHASKAYLASISPVLLAPAIPTTDDLLVLSGNGERASKQISDIRTAAGETAAARVAELLGRPGAASGSTRMLREARNGITHLGMWDREADPKEILASGIGYINEILDELSKEREGFWGDHAALSRLILEEAEAEIVLRYEEKVRNAARDFEEKVSGLTREQRSRTIASLEALPVSGHGPVSAAARCPACGSLGVAGGRDRRDGSGSWFDPRHFGCRVCDLALDGFELDLAGFTGRPLDGAGDTPGR</sequence>
<dbReference type="OrthoDB" id="4053975at2"/>
<dbReference type="RefSeq" id="WP_143173510.1">
    <property type="nucleotide sequence ID" value="NZ_FQZK01000031.1"/>
</dbReference>
<organism evidence="1 2">
    <name type="scientific">Nocardiopsis flavescens</name>
    <dbReference type="NCBI Taxonomy" id="758803"/>
    <lineage>
        <taxon>Bacteria</taxon>
        <taxon>Bacillati</taxon>
        <taxon>Actinomycetota</taxon>
        <taxon>Actinomycetes</taxon>
        <taxon>Streptosporangiales</taxon>
        <taxon>Nocardiopsidaceae</taxon>
        <taxon>Nocardiopsis</taxon>
    </lineage>
</organism>
<dbReference type="EMBL" id="FQZK01000031">
    <property type="protein sequence ID" value="SHK75564.1"/>
    <property type="molecule type" value="Genomic_DNA"/>
</dbReference>
<dbReference type="Proteomes" id="UP000184452">
    <property type="component" value="Unassembled WGS sequence"/>
</dbReference>
<accession>A0A1M6V2B9</accession>
<protein>
    <submittedName>
        <fullName evidence="1">Uncharacterized protein</fullName>
    </submittedName>
</protein>
<gene>
    <name evidence="1" type="ORF">SAMN05421803_13125</name>
</gene>